<evidence type="ECO:0000256" key="4">
    <source>
        <dbReference type="SAM" id="SignalP"/>
    </source>
</evidence>
<reference evidence="8" key="1">
    <citation type="submission" date="2017-01" db="EMBL/GenBank/DDBJ databases">
        <authorList>
            <person name="Varghese N."/>
            <person name="Submissions S."/>
        </authorList>
    </citation>
    <scope>NUCLEOTIDE SEQUENCE [LARGE SCALE GENOMIC DNA]</scope>
    <source>
        <strain evidence="8">3bp</strain>
    </source>
</reference>
<comment type="similarity">
    <text evidence="1">Belongs to the peptidase S33 family.</text>
</comment>
<feature type="domain" description="Peptidase S33 tripeptidyl aminopeptidase-like C-terminal" evidence="6">
    <location>
        <begin position="451"/>
        <end position="545"/>
    </location>
</feature>
<gene>
    <name evidence="7" type="ORF">SAMN05518682_1115</name>
</gene>
<dbReference type="InterPro" id="IPR000073">
    <property type="entry name" value="AB_hydrolase_1"/>
</dbReference>
<keyword evidence="4" id="KW-0732">Signal</keyword>
<evidence type="ECO:0000259" key="6">
    <source>
        <dbReference type="Pfam" id="PF08386"/>
    </source>
</evidence>
<keyword evidence="2" id="KW-0378">Hydrolase</keyword>
<keyword evidence="8" id="KW-1185">Reference proteome</keyword>
<dbReference type="Gene3D" id="3.40.50.1820">
    <property type="entry name" value="alpha/beta hydrolase"/>
    <property type="match status" value="1"/>
</dbReference>
<dbReference type="PANTHER" id="PTHR43248">
    <property type="entry name" value="2-SUCCINYL-6-HYDROXY-2,4-CYCLOHEXADIENE-1-CARBOXYLATE SYNTHASE"/>
    <property type="match status" value="1"/>
</dbReference>
<name>A0A1N6PTV8_9MICO</name>
<evidence type="ECO:0000256" key="1">
    <source>
        <dbReference type="ARBA" id="ARBA00010088"/>
    </source>
</evidence>
<dbReference type="InterPro" id="IPR029058">
    <property type="entry name" value="AB_hydrolase_fold"/>
</dbReference>
<feature type="region of interest" description="Disordered" evidence="3">
    <location>
        <begin position="35"/>
        <end position="58"/>
    </location>
</feature>
<evidence type="ECO:0000256" key="3">
    <source>
        <dbReference type="SAM" id="MobiDB-lite"/>
    </source>
</evidence>
<feature type="signal peptide" evidence="4">
    <location>
        <begin position="1"/>
        <end position="33"/>
    </location>
</feature>
<organism evidence="7 8">
    <name type="scientific">Cellulosimicrobium aquatile</name>
    <dbReference type="NCBI Taxonomy" id="1612203"/>
    <lineage>
        <taxon>Bacteria</taxon>
        <taxon>Bacillati</taxon>
        <taxon>Actinomycetota</taxon>
        <taxon>Actinomycetes</taxon>
        <taxon>Micrococcales</taxon>
        <taxon>Promicromonosporaceae</taxon>
        <taxon>Cellulosimicrobium</taxon>
    </lineage>
</organism>
<dbReference type="Pfam" id="PF00561">
    <property type="entry name" value="Abhydrolase_1"/>
    <property type="match status" value="1"/>
</dbReference>
<sequence length="574" mass="59973">MTSRSMTTRTVRAAASSLAAVLLLGGVPAAAVAGPGGEPARTGAATASARTGPATTTAAQVEAPVPEIAWGPCDGDGLEAFECATAQVPTDYDRPHGRTTTIGLTRLPASDPEQRIGSLFTNFGGPGGPGVETLHLLGGSLFDDDVLARFDVIGFDPRAVGTSDPATCFRDQERENAFLAGLPAFPVTDREEGRYLGQMAAFGASCTLFSGDRIAHASTANVARDMDLLRQAVGDEQLSYVGYSYGTVLGATYGALFPDRVRALVLDGTMDVDAWSGVGSRELIGARIGQAAGATETFGEFTRLCSEAGPSACALASLGDPADVAEATYAALREAPVDVPLPDGTSVRVGYPDTVALVFQYLYEPAAWGDLDLTLASLAVLSGAVEPPAAADRQRTLGALPSLGELLRRAGFAEDYASVGGALASLCVDTTTPGRPWQYPAKVDALDAQYPHFGRFRGWVGVQCEFVPVEDRDAFTGPWDQTTDAPVLVVGTRFDPATPYGFTQPYADRWPDARVLTVEGWGHTIIGKSACADDAVVRYLVDLDATDGATCEQDVVPFQGPSVPLGEALRLPVV</sequence>
<evidence type="ECO:0000259" key="5">
    <source>
        <dbReference type="Pfam" id="PF00561"/>
    </source>
</evidence>
<dbReference type="Proteomes" id="UP000186235">
    <property type="component" value="Unassembled WGS sequence"/>
</dbReference>
<dbReference type="Pfam" id="PF08386">
    <property type="entry name" value="Abhydrolase_4"/>
    <property type="match status" value="1"/>
</dbReference>
<dbReference type="PANTHER" id="PTHR43248:SF25">
    <property type="entry name" value="AB HYDROLASE-1 DOMAIN-CONTAINING PROTEIN-RELATED"/>
    <property type="match status" value="1"/>
</dbReference>
<dbReference type="AlphaFoldDB" id="A0A1N6PTV8"/>
<dbReference type="SUPFAM" id="SSF53474">
    <property type="entry name" value="alpha/beta-Hydrolases"/>
    <property type="match status" value="1"/>
</dbReference>
<feature type="domain" description="AB hydrolase-1" evidence="5">
    <location>
        <begin position="145"/>
        <end position="271"/>
    </location>
</feature>
<evidence type="ECO:0000313" key="8">
    <source>
        <dbReference type="Proteomes" id="UP000186235"/>
    </source>
</evidence>
<dbReference type="InterPro" id="IPR013595">
    <property type="entry name" value="Pept_S33_TAP-like_C"/>
</dbReference>
<evidence type="ECO:0000256" key="2">
    <source>
        <dbReference type="ARBA" id="ARBA00022801"/>
    </source>
</evidence>
<dbReference type="EMBL" id="FTMI01000002">
    <property type="protein sequence ID" value="SIQ07780.1"/>
    <property type="molecule type" value="Genomic_DNA"/>
</dbReference>
<accession>A0A1N6PTV8</accession>
<feature type="chain" id="PRO_5038683990" evidence="4">
    <location>
        <begin position="34"/>
        <end position="574"/>
    </location>
</feature>
<proteinExistence type="inferred from homology"/>
<dbReference type="GO" id="GO:0016787">
    <property type="term" value="F:hydrolase activity"/>
    <property type="evidence" value="ECO:0007669"/>
    <property type="project" value="UniProtKB-KW"/>
</dbReference>
<dbReference type="InterPro" id="IPR051601">
    <property type="entry name" value="Serine_prot/Carboxylest_S33"/>
</dbReference>
<protein>
    <submittedName>
        <fullName evidence="7">TAP-like protein</fullName>
    </submittedName>
</protein>
<evidence type="ECO:0000313" key="7">
    <source>
        <dbReference type="EMBL" id="SIQ07780.1"/>
    </source>
</evidence>